<dbReference type="EMBL" id="BK015409">
    <property type="protein sequence ID" value="DAE05396.1"/>
    <property type="molecule type" value="Genomic_DNA"/>
</dbReference>
<protein>
    <submittedName>
        <fullName evidence="2">SERTA motif</fullName>
    </submittedName>
</protein>
<feature type="compositionally biased region" description="Polar residues" evidence="1">
    <location>
        <begin position="24"/>
        <end position="37"/>
    </location>
</feature>
<reference evidence="2" key="1">
    <citation type="journal article" date="2021" name="Proc. Natl. Acad. Sci. U.S.A.">
        <title>A Catalog of Tens of Thousands of Viruses from Human Metagenomes Reveals Hidden Associations with Chronic Diseases.</title>
        <authorList>
            <person name="Tisza M.J."/>
            <person name="Buck C.B."/>
        </authorList>
    </citation>
    <scope>NUCLEOTIDE SEQUENCE</scope>
    <source>
        <strain evidence="2">Cttm829</strain>
    </source>
</reference>
<proteinExistence type="predicted"/>
<feature type="region of interest" description="Disordered" evidence="1">
    <location>
        <begin position="1"/>
        <end position="37"/>
    </location>
</feature>
<organism evidence="2">
    <name type="scientific">Siphoviridae sp. cttm829</name>
    <dbReference type="NCBI Taxonomy" id="2825707"/>
    <lineage>
        <taxon>Viruses</taxon>
        <taxon>Duplodnaviria</taxon>
        <taxon>Heunggongvirae</taxon>
        <taxon>Uroviricota</taxon>
        <taxon>Caudoviricetes</taxon>
    </lineage>
</organism>
<evidence type="ECO:0000313" key="2">
    <source>
        <dbReference type="EMBL" id="DAE05396.1"/>
    </source>
</evidence>
<evidence type="ECO:0000256" key="1">
    <source>
        <dbReference type="SAM" id="MobiDB-lite"/>
    </source>
</evidence>
<name>A0A8S5PGS1_9CAUD</name>
<accession>A0A8S5PGS1</accession>
<sequence>MSPNVPSLHRNDIINNTTRRKTTKQPYRNNSIQPTYN</sequence>